<evidence type="ECO:0000256" key="1">
    <source>
        <dbReference type="ARBA" id="ARBA00022605"/>
    </source>
</evidence>
<evidence type="ECO:0000313" key="6">
    <source>
        <dbReference type="EMBL" id="RFU83417.1"/>
    </source>
</evidence>
<dbReference type="Pfam" id="PF22698">
    <property type="entry name" value="Semialdhyde_dhC_1"/>
    <property type="match status" value="1"/>
</dbReference>
<dbReference type="NCBIfam" id="TIGR01850">
    <property type="entry name" value="argC"/>
    <property type="match status" value="1"/>
</dbReference>
<feature type="active site" evidence="4">
    <location>
        <position position="146"/>
    </location>
</feature>
<protein>
    <recommendedName>
        <fullName evidence="4">N-acetyl-gamma-glutamyl-phosphate reductase</fullName>
        <shortName evidence="4">AGPR</shortName>
        <ecNumber evidence="4">1.2.1.38</ecNumber>
    </recommendedName>
    <alternativeName>
        <fullName evidence="4">N-acetyl-glutamate semialdehyde dehydrogenase</fullName>
        <shortName evidence="4">NAGSA dehydrogenase</shortName>
    </alternativeName>
</protein>
<dbReference type="GO" id="GO:0006526">
    <property type="term" value="P:L-arginine biosynthetic process"/>
    <property type="evidence" value="ECO:0007669"/>
    <property type="project" value="UniProtKB-UniRule"/>
</dbReference>
<comment type="pathway">
    <text evidence="4">Amino-acid biosynthesis; L-arginine biosynthesis; N(2)-acetyl-L-ornithine from L-glutamate: step 3/4.</text>
</comment>
<name>A0A372LZG1_9ACTN</name>
<dbReference type="EMBL" id="QUAK01000202">
    <property type="protein sequence ID" value="RFU83417.1"/>
    <property type="molecule type" value="Genomic_DNA"/>
</dbReference>
<reference evidence="6 7" key="1">
    <citation type="submission" date="2018-08" db="EMBL/GenBank/DDBJ databases">
        <title>Isolation, diversity and antifungal activity of Actinobacteria from wheat.</title>
        <authorList>
            <person name="Han C."/>
        </authorList>
    </citation>
    <scope>NUCLEOTIDE SEQUENCE [LARGE SCALE GENOMIC DNA]</scope>
    <source>
        <strain evidence="6 7">NEAU-YY421</strain>
    </source>
</reference>
<evidence type="ECO:0000256" key="4">
    <source>
        <dbReference type="HAMAP-Rule" id="MF_00150"/>
    </source>
</evidence>
<comment type="catalytic activity">
    <reaction evidence="4">
        <text>N-acetyl-L-glutamate 5-semialdehyde + phosphate + NADP(+) = N-acetyl-L-glutamyl 5-phosphate + NADPH + H(+)</text>
        <dbReference type="Rhea" id="RHEA:21588"/>
        <dbReference type="ChEBI" id="CHEBI:15378"/>
        <dbReference type="ChEBI" id="CHEBI:29123"/>
        <dbReference type="ChEBI" id="CHEBI:43474"/>
        <dbReference type="ChEBI" id="CHEBI:57783"/>
        <dbReference type="ChEBI" id="CHEBI:57936"/>
        <dbReference type="ChEBI" id="CHEBI:58349"/>
        <dbReference type="EC" id="1.2.1.38"/>
    </reaction>
</comment>
<dbReference type="RefSeq" id="WP_128558901.1">
    <property type="nucleotide sequence ID" value="NZ_QUAK01000202.1"/>
</dbReference>
<dbReference type="PANTHER" id="PTHR32338:SF11">
    <property type="entry name" value="[LYSW]-L-2-AMINOADIPATE_[LYSW]-L-GLUTAMATE PHOSPHATE REDUCTASE-RELATED"/>
    <property type="match status" value="1"/>
</dbReference>
<feature type="domain" description="Semialdehyde dehydrogenase NAD-binding" evidence="5">
    <location>
        <begin position="3"/>
        <end position="138"/>
    </location>
</feature>
<dbReference type="SUPFAM" id="SSF55347">
    <property type="entry name" value="Glyceraldehyde-3-phosphate dehydrogenase-like, C-terminal domain"/>
    <property type="match status" value="1"/>
</dbReference>
<dbReference type="Pfam" id="PF01118">
    <property type="entry name" value="Semialdhyde_dh"/>
    <property type="match status" value="1"/>
</dbReference>
<proteinExistence type="inferred from homology"/>
<keyword evidence="2 4" id="KW-0521">NADP</keyword>
<keyword evidence="4" id="KW-0055">Arginine biosynthesis</keyword>
<dbReference type="GO" id="GO:0003942">
    <property type="term" value="F:N-acetyl-gamma-glutamyl-phosphate reductase activity"/>
    <property type="evidence" value="ECO:0007669"/>
    <property type="project" value="UniProtKB-UniRule"/>
</dbReference>
<dbReference type="GO" id="GO:0070401">
    <property type="term" value="F:NADP+ binding"/>
    <property type="evidence" value="ECO:0007669"/>
    <property type="project" value="InterPro"/>
</dbReference>
<organism evidence="6 7">
    <name type="scientific">Streptomyces triticagri</name>
    <dbReference type="NCBI Taxonomy" id="2293568"/>
    <lineage>
        <taxon>Bacteria</taxon>
        <taxon>Bacillati</taxon>
        <taxon>Actinomycetota</taxon>
        <taxon>Actinomycetes</taxon>
        <taxon>Kitasatosporales</taxon>
        <taxon>Streptomycetaceae</taxon>
        <taxon>Streptomyces</taxon>
    </lineage>
</organism>
<dbReference type="InterPro" id="IPR058924">
    <property type="entry name" value="AGPR_dimerisation_dom"/>
</dbReference>
<comment type="similarity">
    <text evidence="4">Belongs to the NAGSA dehydrogenase family. Type 1 subfamily.</text>
</comment>
<dbReference type="UniPathway" id="UPA00068">
    <property type="reaction ID" value="UER00108"/>
</dbReference>
<dbReference type="GO" id="GO:0051287">
    <property type="term" value="F:NAD binding"/>
    <property type="evidence" value="ECO:0007669"/>
    <property type="project" value="InterPro"/>
</dbReference>
<gene>
    <name evidence="4 6" type="primary">argC</name>
    <name evidence="6" type="ORF">DY218_27910</name>
</gene>
<dbReference type="Proteomes" id="UP000263094">
    <property type="component" value="Unassembled WGS sequence"/>
</dbReference>
<dbReference type="InterPro" id="IPR036291">
    <property type="entry name" value="NAD(P)-bd_dom_sf"/>
</dbReference>
<comment type="caution">
    <text evidence="6">The sequence shown here is derived from an EMBL/GenBank/DDBJ whole genome shotgun (WGS) entry which is preliminary data.</text>
</comment>
<sequence length="342" mass="36981">MIRAGVYGASGYIGGELLRLLLGHPDVEIVSAVSTTRARRRVDSVHPNLRGSTDLCFCAPEDIGDCDVIFTAVSPSVAMELVPQIAHRTRVLIDLSGGFRLRDRAEFTRYYGEHNCPELLGEFVTGRPETHRKELTEADRISVPGCMANAATLALHPLAAEGLIRPEVTIDGRVGSSGSGVTADIMNLHAERSGAMRVFKPQRHRHEAEVAQSTGLTVRMSATGVEAVRGVQTLIRVSAADGARLDDRELRRLYRDYYGGEPFVRIVAQKRGLYRLPEPKILIGSNYCDIGFSTDPEDGTAVLVAALDNLVKGGSGNAVQAMNIRFGLPETLGLGFPGLHPV</sequence>
<dbReference type="InterPro" id="IPR000706">
    <property type="entry name" value="AGPR_type-1"/>
</dbReference>
<dbReference type="PANTHER" id="PTHR32338">
    <property type="entry name" value="N-ACETYL-GAMMA-GLUTAMYL-PHOSPHATE REDUCTASE, CHLOROPLASTIC-RELATED-RELATED"/>
    <property type="match status" value="1"/>
</dbReference>
<keyword evidence="7" id="KW-1185">Reference proteome</keyword>
<dbReference type="AlphaFoldDB" id="A0A372LZG1"/>
<dbReference type="Gene3D" id="3.30.360.10">
    <property type="entry name" value="Dihydrodipicolinate Reductase, domain 2"/>
    <property type="match status" value="1"/>
</dbReference>
<evidence type="ECO:0000256" key="3">
    <source>
        <dbReference type="ARBA" id="ARBA00023002"/>
    </source>
</evidence>
<dbReference type="GO" id="GO:0005737">
    <property type="term" value="C:cytoplasm"/>
    <property type="evidence" value="ECO:0007669"/>
    <property type="project" value="UniProtKB-SubCell"/>
</dbReference>
<comment type="function">
    <text evidence="4">Catalyzes the NADPH-dependent reduction of N-acetyl-5-glutamyl phosphate to yield N-acetyl-L-glutamate 5-semialdehyde.</text>
</comment>
<dbReference type="HAMAP" id="MF_00150">
    <property type="entry name" value="ArgC_type1"/>
    <property type="match status" value="1"/>
</dbReference>
<dbReference type="SMART" id="SM00859">
    <property type="entry name" value="Semialdhyde_dh"/>
    <property type="match status" value="1"/>
</dbReference>
<comment type="subcellular location">
    <subcellularLocation>
        <location evidence="4">Cytoplasm</location>
    </subcellularLocation>
</comment>
<dbReference type="InterPro" id="IPR000534">
    <property type="entry name" value="Semialdehyde_DH_NAD-bd"/>
</dbReference>
<dbReference type="EC" id="1.2.1.38" evidence="4"/>
<evidence type="ECO:0000256" key="2">
    <source>
        <dbReference type="ARBA" id="ARBA00022857"/>
    </source>
</evidence>
<keyword evidence="1 4" id="KW-0028">Amino-acid biosynthesis</keyword>
<keyword evidence="4" id="KW-0963">Cytoplasm</keyword>
<dbReference type="InterPro" id="IPR050085">
    <property type="entry name" value="AGPR"/>
</dbReference>
<dbReference type="Gene3D" id="3.40.50.720">
    <property type="entry name" value="NAD(P)-binding Rossmann-like Domain"/>
    <property type="match status" value="1"/>
</dbReference>
<dbReference type="SUPFAM" id="SSF51735">
    <property type="entry name" value="NAD(P)-binding Rossmann-fold domains"/>
    <property type="match status" value="1"/>
</dbReference>
<accession>A0A372LZG1</accession>
<evidence type="ECO:0000313" key="7">
    <source>
        <dbReference type="Proteomes" id="UP000263094"/>
    </source>
</evidence>
<evidence type="ECO:0000259" key="5">
    <source>
        <dbReference type="SMART" id="SM00859"/>
    </source>
</evidence>
<keyword evidence="3 4" id="KW-0560">Oxidoreductase</keyword>
<dbReference type="OrthoDB" id="9801289at2"/>